<dbReference type="SUPFAM" id="SSF53850">
    <property type="entry name" value="Periplasmic binding protein-like II"/>
    <property type="match status" value="1"/>
</dbReference>
<organism evidence="7 8">
    <name type="scientific">Micropruina glycogenica</name>
    <dbReference type="NCBI Taxonomy" id="75385"/>
    <lineage>
        <taxon>Bacteria</taxon>
        <taxon>Bacillati</taxon>
        <taxon>Actinomycetota</taxon>
        <taxon>Actinomycetes</taxon>
        <taxon>Propionibacteriales</taxon>
        <taxon>Nocardioidaceae</taxon>
        <taxon>Micropruina</taxon>
    </lineage>
</organism>
<proteinExistence type="inferred from homology"/>
<keyword evidence="8" id="KW-1185">Reference proteome</keyword>
<sequence>MFHRNKPLRAALAGVAALSLSMLAACANYSTPTTAAPAGSATGGGAAAPTLVSAGKFTVCTHLAYRPFQFKDDAGKTVGFDVDLMDLVAKKLGVTQEIVDIEFEQITSGAVFAAKKCDAGAAAITITDKRKQATGFSDPYFAATQALLVKSDSTVTDLAGLKGQTLAVQAGTTGHDYAKKNADANGYTVKVFDDMPSGANAVLAGTVAAAINDNGVLYDFAKQNPTTKVATEFATGEHYGFNMAKDNTALLTVVNEVLKTAKSDGTYNDIYKKWFGTDAPKE</sequence>
<keyword evidence="3 5" id="KW-0732">Signal</keyword>
<reference evidence="7 8" key="1">
    <citation type="submission" date="2018-02" db="EMBL/GenBank/DDBJ databases">
        <authorList>
            <person name="Cohen D.B."/>
            <person name="Kent A.D."/>
        </authorList>
    </citation>
    <scope>NUCLEOTIDE SEQUENCE [LARGE SCALE GENOMIC DNA]</scope>
    <source>
        <strain evidence="7">1</strain>
    </source>
</reference>
<dbReference type="PANTHER" id="PTHR35936">
    <property type="entry name" value="MEMBRANE-BOUND LYTIC MUREIN TRANSGLYCOSYLASE F"/>
    <property type="match status" value="1"/>
</dbReference>
<dbReference type="KEGG" id="mgg:MPLG2_3570"/>
<dbReference type="Proteomes" id="UP000238164">
    <property type="component" value="Chromosome 1"/>
</dbReference>
<evidence type="ECO:0000313" key="7">
    <source>
        <dbReference type="EMBL" id="SPD88600.1"/>
    </source>
</evidence>
<gene>
    <name evidence="7" type="ORF">MPLG2_3570</name>
</gene>
<evidence type="ECO:0000256" key="5">
    <source>
        <dbReference type="SAM" id="SignalP"/>
    </source>
</evidence>
<accession>A0A2N9JKR3</accession>
<protein>
    <submittedName>
        <fullName evidence="7">Putative ABC transporter substrate-binding protein (For amino acid transport)</fullName>
    </submittedName>
</protein>
<feature type="domain" description="Solute-binding protein family 3/N-terminal" evidence="6">
    <location>
        <begin position="56"/>
        <end position="278"/>
    </location>
</feature>
<dbReference type="RefSeq" id="WP_231935699.1">
    <property type="nucleotide sequence ID" value="NZ_BAAAGO010000009.1"/>
</dbReference>
<evidence type="ECO:0000256" key="4">
    <source>
        <dbReference type="RuleBase" id="RU003744"/>
    </source>
</evidence>
<dbReference type="InterPro" id="IPR018313">
    <property type="entry name" value="SBP_3_CS"/>
</dbReference>
<evidence type="ECO:0000256" key="3">
    <source>
        <dbReference type="ARBA" id="ARBA00022729"/>
    </source>
</evidence>
<comment type="similarity">
    <text evidence="2 4">Belongs to the bacterial solute-binding protein 3 family.</text>
</comment>
<dbReference type="Pfam" id="PF00497">
    <property type="entry name" value="SBP_bac_3"/>
    <property type="match status" value="1"/>
</dbReference>
<dbReference type="Gene3D" id="3.40.190.10">
    <property type="entry name" value="Periplasmic binding protein-like II"/>
    <property type="match status" value="2"/>
</dbReference>
<feature type="chain" id="PRO_5014990224" evidence="5">
    <location>
        <begin position="28"/>
        <end position="282"/>
    </location>
</feature>
<dbReference type="PANTHER" id="PTHR35936:SF17">
    <property type="entry name" value="ARGININE-BINDING EXTRACELLULAR PROTEIN ARTP"/>
    <property type="match status" value="1"/>
</dbReference>
<dbReference type="SMART" id="SM00062">
    <property type="entry name" value="PBPb"/>
    <property type="match status" value="1"/>
</dbReference>
<evidence type="ECO:0000256" key="1">
    <source>
        <dbReference type="ARBA" id="ARBA00004196"/>
    </source>
</evidence>
<dbReference type="PROSITE" id="PS01039">
    <property type="entry name" value="SBP_BACTERIAL_3"/>
    <property type="match status" value="1"/>
</dbReference>
<comment type="subcellular location">
    <subcellularLocation>
        <location evidence="1">Cell envelope</location>
    </subcellularLocation>
</comment>
<dbReference type="InterPro" id="IPR001638">
    <property type="entry name" value="Solute-binding_3/MltF_N"/>
</dbReference>
<dbReference type="EMBL" id="LT985188">
    <property type="protein sequence ID" value="SPD88600.1"/>
    <property type="molecule type" value="Genomic_DNA"/>
</dbReference>
<evidence type="ECO:0000313" key="8">
    <source>
        <dbReference type="Proteomes" id="UP000238164"/>
    </source>
</evidence>
<dbReference type="GO" id="GO:0030313">
    <property type="term" value="C:cell envelope"/>
    <property type="evidence" value="ECO:0007669"/>
    <property type="project" value="UniProtKB-SubCell"/>
</dbReference>
<name>A0A2N9JKR3_9ACTN</name>
<evidence type="ECO:0000259" key="6">
    <source>
        <dbReference type="SMART" id="SM00062"/>
    </source>
</evidence>
<dbReference type="PROSITE" id="PS51257">
    <property type="entry name" value="PROKAR_LIPOPROTEIN"/>
    <property type="match status" value="1"/>
</dbReference>
<feature type="signal peptide" evidence="5">
    <location>
        <begin position="1"/>
        <end position="27"/>
    </location>
</feature>
<evidence type="ECO:0000256" key="2">
    <source>
        <dbReference type="ARBA" id="ARBA00010333"/>
    </source>
</evidence>
<dbReference type="AlphaFoldDB" id="A0A2N9JKR3"/>